<reference evidence="2" key="2">
    <citation type="submission" date="2020-10" db="EMBL/GenBank/DDBJ databases">
        <authorList>
            <person name="Scholz U."/>
            <person name="Mascher M."/>
            <person name="Fiebig A."/>
        </authorList>
    </citation>
    <scope>NUCLEOTIDE SEQUENCE [LARGE SCALE GENOMIC DNA]</scope>
    <source>
        <strain evidence="2">cv. Morex</strain>
    </source>
</reference>
<dbReference type="GO" id="GO:0010073">
    <property type="term" value="P:meristem maintenance"/>
    <property type="evidence" value="ECO:0007669"/>
    <property type="project" value="InterPro"/>
</dbReference>
<dbReference type="Proteomes" id="UP000011116">
    <property type="component" value="Chromosome 3H"/>
</dbReference>
<feature type="domain" description="Aminotransferase-like plant mobile" evidence="1">
    <location>
        <begin position="19"/>
        <end position="221"/>
    </location>
</feature>
<evidence type="ECO:0000259" key="1">
    <source>
        <dbReference type="Pfam" id="PF10536"/>
    </source>
</evidence>
<dbReference type="Gramene" id="HORVU.MOREX.r3.3HG0241890.1">
    <property type="protein sequence ID" value="HORVU.MOREX.r3.3HG0241890.1"/>
    <property type="gene ID" value="HORVU.MOREX.r3.3HG0241890"/>
</dbReference>
<accession>A0A8I6WZN0</accession>
<evidence type="ECO:0000313" key="3">
    <source>
        <dbReference type="Proteomes" id="UP000011116"/>
    </source>
</evidence>
<organism evidence="2 3">
    <name type="scientific">Hordeum vulgare subsp. vulgare</name>
    <name type="common">Domesticated barley</name>
    <dbReference type="NCBI Taxonomy" id="112509"/>
    <lineage>
        <taxon>Eukaryota</taxon>
        <taxon>Viridiplantae</taxon>
        <taxon>Streptophyta</taxon>
        <taxon>Embryophyta</taxon>
        <taxon>Tracheophyta</taxon>
        <taxon>Spermatophyta</taxon>
        <taxon>Magnoliopsida</taxon>
        <taxon>Liliopsida</taxon>
        <taxon>Poales</taxon>
        <taxon>Poaceae</taxon>
        <taxon>BOP clade</taxon>
        <taxon>Pooideae</taxon>
        <taxon>Triticodae</taxon>
        <taxon>Triticeae</taxon>
        <taxon>Hordeinae</taxon>
        <taxon>Hordeum</taxon>
    </lineage>
</organism>
<dbReference type="InterPro" id="IPR044824">
    <property type="entry name" value="MAIN-like"/>
</dbReference>
<name>A0A8I6WZN0_HORVV</name>
<reference evidence="3" key="1">
    <citation type="journal article" date="2012" name="Nature">
        <title>A physical, genetic and functional sequence assembly of the barley genome.</title>
        <authorList>
            <consortium name="The International Barley Genome Sequencing Consortium"/>
            <person name="Mayer K.F."/>
            <person name="Waugh R."/>
            <person name="Brown J.W."/>
            <person name="Schulman A."/>
            <person name="Langridge P."/>
            <person name="Platzer M."/>
            <person name="Fincher G.B."/>
            <person name="Muehlbauer G.J."/>
            <person name="Sato K."/>
            <person name="Close T.J."/>
            <person name="Wise R.P."/>
            <person name="Stein N."/>
        </authorList>
    </citation>
    <scope>NUCLEOTIDE SEQUENCE [LARGE SCALE GENOMIC DNA]</scope>
    <source>
        <strain evidence="3">cv. Morex</strain>
    </source>
</reference>
<evidence type="ECO:0000313" key="2">
    <source>
        <dbReference type="EnsemblPlants" id="HORVU.MOREX.r3.3HG0241890.1"/>
    </source>
</evidence>
<dbReference type="InterPro" id="IPR019557">
    <property type="entry name" value="AminoTfrase-like_pln_mobile"/>
</dbReference>
<dbReference type="PANTHER" id="PTHR46033:SF8">
    <property type="entry name" value="PROTEIN MAINTENANCE OF MERISTEMS-LIKE"/>
    <property type="match status" value="1"/>
</dbReference>
<reference evidence="2" key="3">
    <citation type="submission" date="2022-01" db="UniProtKB">
        <authorList>
            <consortium name="EnsemblPlants"/>
        </authorList>
    </citation>
    <scope>IDENTIFICATION</scope>
    <source>
        <strain evidence="2">subsp. vulgare</strain>
    </source>
</reference>
<protein>
    <recommendedName>
        <fullName evidence="1">Aminotransferase-like plant mobile domain-containing protein</fullName>
    </recommendedName>
</protein>
<dbReference type="Pfam" id="PF10536">
    <property type="entry name" value="PMD"/>
    <property type="match status" value="1"/>
</dbReference>
<keyword evidence="3" id="KW-1185">Reference proteome</keyword>
<dbReference type="PANTHER" id="PTHR46033">
    <property type="entry name" value="PROTEIN MAIN-LIKE 2"/>
    <property type="match status" value="1"/>
</dbReference>
<dbReference type="EnsemblPlants" id="HORVU.MOREX.r3.3HG0241890.1">
    <property type="protein sequence ID" value="HORVU.MOREX.r3.3HG0241890.1"/>
    <property type="gene ID" value="HORVU.MOREX.r3.3HG0241890"/>
</dbReference>
<sequence length="262" mass="30118">MDLLQFVLNFKGTPPWLNATALTALTDCWRPETHSFHLPLGEMTITLEDIAMITGLSIEGRALTEKVRSDGWRQQVAALVGVEPDPWTHETRKDPRPSGVLFSWIQRHFRKCPKDASPANVERFARAYLWNLLTQVVFPDGTGDTASWMFLDPLRDWDVKWSWGSAALAFLYRQLDGACMRSKPTSTLGGFVWALQVWMWECIPVGRNLSLPLEEPWSYPFDGDEERYPTIAHTWANVQWTSIAAMVWYKAYISELDMLTYE</sequence>
<dbReference type="AlphaFoldDB" id="A0A8I6WZN0"/>
<proteinExistence type="predicted"/>